<dbReference type="NCBIfam" id="TIGR01307">
    <property type="entry name" value="pgm_bpd_ind"/>
    <property type="match status" value="1"/>
</dbReference>
<feature type="domain" description="BPG-independent PGAM N-terminal" evidence="13">
    <location>
        <begin position="79"/>
        <end position="290"/>
    </location>
</feature>
<feature type="active site" description="Phosphoserine intermediate" evidence="7 9">
    <location>
        <position position="59"/>
    </location>
</feature>
<dbReference type="AlphaFoldDB" id="A0ABD6CJS3"/>
<dbReference type="RefSeq" id="WP_256422579.1">
    <property type="nucleotide sequence ID" value="NZ_JANHDI010000013.1"/>
</dbReference>
<dbReference type="InterPro" id="IPR017850">
    <property type="entry name" value="Alkaline_phosphatase_core_sf"/>
</dbReference>
<dbReference type="Gene3D" id="3.40.1450.10">
    <property type="entry name" value="BPG-independent phosphoglycerate mutase, domain B"/>
    <property type="match status" value="1"/>
</dbReference>
<evidence type="ECO:0000256" key="3">
    <source>
        <dbReference type="ARBA" id="ARBA00022723"/>
    </source>
</evidence>
<dbReference type="InterPro" id="IPR011258">
    <property type="entry name" value="BPG-indep_PGM_N"/>
</dbReference>
<dbReference type="PIRSF" id="PIRSF001492">
    <property type="entry name" value="IPGAM"/>
    <property type="match status" value="1"/>
</dbReference>
<dbReference type="PANTHER" id="PTHR31637:SF0">
    <property type="entry name" value="2,3-BISPHOSPHOGLYCERATE-INDEPENDENT PHOSPHOGLYCERATE MUTASE"/>
    <property type="match status" value="1"/>
</dbReference>
<dbReference type="GO" id="GO:0030145">
    <property type="term" value="F:manganese ion binding"/>
    <property type="evidence" value="ECO:0007669"/>
    <property type="project" value="UniProtKB-UniRule"/>
</dbReference>
<keyword evidence="6 7" id="KW-0413">Isomerase</keyword>
<evidence type="ECO:0000313" key="14">
    <source>
        <dbReference type="EMBL" id="MFD1598321.1"/>
    </source>
</evidence>
<dbReference type="Gene3D" id="3.40.720.10">
    <property type="entry name" value="Alkaline Phosphatase, subunit A"/>
    <property type="match status" value="1"/>
</dbReference>
<keyword evidence="3 7" id="KW-0479">Metal-binding</keyword>
<dbReference type="HAMAP" id="MF_01038">
    <property type="entry name" value="GpmI"/>
    <property type="match status" value="1"/>
</dbReference>
<evidence type="ECO:0000259" key="12">
    <source>
        <dbReference type="Pfam" id="PF01676"/>
    </source>
</evidence>
<comment type="similarity">
    <text evidence="2 7">Belongs to the BPG-independent phosphoglycerate mutase family.</text>
</comment>
<evidence type="ECO:0000313" key="15">
    <source>
        <dbReference type="Proteomes" id="UP001597085"/>
    </source>
</evidence>
<dbReference type="InterPro" id="IPR006124">
    <property type="entry name" value="Metalloenzyme"/>
</dbReference>
<feature type="binding site" evidence="7 10">
    <location>
        <position position="181"/>
    </location>
    <ligand>
        <name>substrate</name>
    </ligand>
</feature>
<dbReference type="CDD" id="cd16010">
    <property type="entry name" value="iPGM"/>
    <property type="match status" value="1"/>
</dbReference>
<dbReference type="InterPro" id="IPR005995">
    <property type="entry name" value="Pgm_bpd_ind"/>
</dbReference>
<sequence length="504" mass="54403">MQAALVILDGWGLGDHDRRDAVKAASTPNFDRLAETGAYGTLDVSGRNVGLPEGQMGNSEVGHLNIGAGRVVKQAYTRIEDAIAEGTFRTNDAIASAFDHVEETGGRVHCMGLLSDGGVHSEQGHLHALIEIAADRGVDAVTHAFTDGRDTDPYGGEEYLETLGGVVDEHGTGDVATVSGRYYAMDRDRNWERTKRAYDAVVHREADHEAPSAVEALRDSYERGDTDEFVEPTLVSGAPALDDGDAVLFFNFRPDRARQLVRLLGDVEPEWPFETDPPETRIVTMTEYDETFDFPVAFPPEEPTDTLGATLSAAGKTQLRIAESEKYAHVTYFLNGGREVEFDGEIRRIVESPDVPTYDLEPEMSAVEVTDTALELIDAEDPDALVLNYANPDMVGHTGDFEAAIRAVETVDEQLGRLVAGVQDAGGHVLVTADHGNADDMGTAEEPHTAHTTNPVPLVYLTPDGDDGGRRVRSGGSLCDIAPTLLELMGVEKPATMTGESLLE</sequence>
<protein>
    <recommendedName>
        <fullName evidence="7 8">2,3-bisphosphoglycerate-independent phosphoglycerate mutase</fullName>
        <shortName evidence="7">BPG-independent PGAM</shortName>
        <shortName evidence="7">Phosphoglyceromutase</shortName>
        <shortName evidence="7">iPGM</shortName>
        <ecNumber evidence="7 8">5.4.2.12</ecNumber>
    </recommendedName>
</protein>
<dbReference type="GO" id="GO:0004619">
    <property type="term" value="F:phosphoglycerate mutase activity"/>
    <property type="evidence" value="ECO:0007669"/>
    <property type="project" value="UniProtKB-UniRule"/>
</dbReference>
<evidence type="ECO:0000256" key="4">
    <source>
        <dbReference type="ARBA" id="ARBA00023152"/>
    </source>
</evidence>
<feature type="binding site" evidence="7 11">
    <location>
        <position position="59"/>
    </location>
    <ligand>
        <name>Mn(2+)</name>
        <dbReference type="ChEBI" id="CHEBI:29035"/>
        <label>2</label>
    </ligand>
</feature>
<feature type="binding site" evidence="7 11">
    <location>
        <position position="9"/>
    </location>
    <ligand>
        <name>Mn(2+)</name>
        <dbReference type="ChEBI" id="CHEBI:29035"/>
        <label>2</label>
    </ligand>
</feature>
<dbReference type="FunFam" id="3.40.1450.10:FF:000002">
    <property type="entry name" value="2,3-bisphosphoglycerate-independent phosphoglycerate mutase"/>
    <property type="match status" value="1"/>
</dbReference>
<organism evidence="14 15">
    <name type="scientific">Halobellus rarus</name>
    <dbReference type="NCBI Taxonomy" id="1126237"/>
    <lineage>
        <taxon>Archaea</taxon>
        <taxon>Methanobacteriati</taxon>
        <taxon>Methanobacteriota</taxon>
        <taxon>Stenosarchaea group</taxon>
        <taxon>Halobacteria</taxon>
        <taxon>Halobacteriales</taxon>
        <taxon>Haloferacaceae</taxon>
        <taxon>Halobellus</taxon>
    </lineage>
</organism>
<comment type="catalytic activity">
    <reaction evidence="7">
        <text>(2R)-2-phosphoglycerate = (2R)-3-phosphoglycerate</text>
        <dbReference type="Rhea" id="RHEA:15901"/>
        <dbReference type="ChEBI" id="CHEBI:58272"/>
        <dbReference type="ChEBI" id="CHEBI:58289"/>
        <dbReference type="EC" id="5.4.2.12"/>
    </reaction>
</comment>
<feature type="domain" description="Metalloenzyme" evidence="12">
    <location>
        <begin position="1"/>
        <end position="493"/>
    </location>
</feature>
<evidence type="ECO:0000256" key="5">
    <source>
        <dbReference type="ARBA" id="ARBA00023211"/>
    </source>
</evidence>
<dbReference type="InterPro" id="IPR036646">
    <property type="entry name" value="PGAM_B_sf"/>
</dbReference>
<accession>A0ABD6CJS3</accession>
<evidence type="ECO:0000259" key="13">
    <source>
        <dbReference type="Pfam" id="PF06415"/>
    </source>
</evidence>
<feature type="binding site" evidence="7 10">
    <location>
        <position position="326"/>
    </location>
    <ligand>
        <name>substrate</name>
    </ligand>
</feature>
<feature type="binding site" evidence="7 11">
    <location>
        <position position="435"/>
    </location>
    <ligand>
        <name>Mn(2+)</name>
        <dbReference type="ChEBI" id="CHEBI:29035"/>
        <label>2</label>
    </ligand>
</feature>
<comment type="function">
    <text evidence="7">Catalyzes the interconversion of 2-phosphoglycerate and 3-phosphoglycerate.</text>
</comment>
<evidence type="ECO:0000256" key="6">
    <source>
        <dbReference type="ARBA" id="ARBA00023235"/>
    </source>
</evidence>
<feature type="binding site" evidence="7 11">
    <location>
        <position position="451"/>
    </location>
    <ligand>
        <name>Mn(2+)</name>
        <dbReference type="ChEBI" id="CHEBI:29035"/>
        <label>1</label>
    </ligand>
</feature>
<dbReference type="EMBL" id="JBHUDK010000004">
    <property type="protein sequence ID" value="MFD1598321.1"/>
    <property type="molecule type" value="Genomic_DNA"/>
</dbReference>
<dbReference type="PANTHER" id="PTHR31637">
    <property type="entry name" value="2,3-BISPHOSPHOGLYCERATE-INDEPENDENT PHOSPHOGLYCERATE MUTASE"/>
    <property type="match status" value="1"/>
</dbReference>
<keyword evidence="4 7" id="KW-0324">Glycolysis</keyword>
<comment type="cofactor">
    <cofactor evidence="7">
        <name>Mn(2+)</name>
        <dbReference type="ChEBI" id="CHEBI:29035"/>
    </cofactor>
    <text evidence="7">Binds 2 manganese ions per subunit.</text>
</comment>
<dbReference type="Pfam" id="PF06415">
    <property type="entry name" value="iPGM_N"/>
    <property type="match status" value="1"/>
</dbReference>
<evidence type="ECO:0000256" key="7">
    <source>
        <dbReference type="HAMAP-Rule" id="MF_01038"/>
    </source>
</evidence>
<feature type="binding site" evidence="7 10">
    <location>
        <position position="187"/>
    </location>
    <ligand>
        <name>substrate</name>
    </ligand>
</feature>
<dbReference type="GO" id="GO:0006096">
    <property type="term" value="P:glycolytic process"/>
    <property type="evidence" value="ECO:0007669"/>
    <property type="project" value="UniProtKB-UniRule"/>
</dbReference>
<gene>
    <name evidence="7 14" type="primary">gpmI</name>
    <name evidence="14" type="ORF">ACFSBX_05045</name>
</gene>
<dbReference type="EC" id="5.4.2.12" evidence="7 8"/>
<feature type="binding site" evidence="7 10">
    <location>
        <begin position="253"/>
        <end position="256"/>
    </location>
    <ligand>
        <name>substrate</name>
    </ligand>
</feature>
<dbReference type="Pfam" id="PF01676">
    <property type="entry name" value="Metalloenzyme"/>
    <property type="match status" value="1"/>
</dbReference>
<proteinExistence type="inferred from homology"/>
<evidence type="ECO:0000256" key="8">
    <source>
        <dbReference type="NCBIfam" id="TIGR01307"/>
    </source>
</evidence>
<evidence type="ECO:0000256" key="10">
    <source>
        <dbReference type="PIRSR" id="PIRSR001492-2"/>
    </source>
</evidence>
<feature type="binding site" evidence="7 11">
    <location>
        <position position="397"/>
    </location>
    <ligand>
        <name>Mn(2+)</name>
        <dbReference type="ChEBI" id="CHEBI:29035"/>
        <label>1</label>
    </ligand>
</feature>
<comment type="pathway">
    <text evidence="1 7">Carbohydrate degradation; glycolysis; pyruvate from D-glyceraldehyde 3-phosphate: step 3/5.</text>
</comment>
<evidence type="ECO:0000256" key="11">
    <source>
        <dbReference type="PIRSR" id="PIRSR001492-3"/>
    </source>
</evidence>
<comment type="caution">
    <text evidence="14">The sequence shown here is derived from an EMBL/GenBank/DDBJ whole genome shotgun (WGS) entry which is preliminary data.</text>
</comment>
<evidence type="ECO:0000256" key="9">
    <source>
        <dbReference type="PIRSR" id="PIRSR001492-1"/>
    </source>
</evidence>
<feature type="binding site" evidence="7 10">
    <location>
        <begin position="149"/>
        <end position="150"/>
    </location>
    <ligand>
        <name>substrate</name>
    </ligand>
</feature>
<keyword evidence="5 7" id="KW-0464">Manganese</keyword>
<evidence type="ECO:0000256" key="2">
    <source>
        <dbReference type="ARBA" id="ARBA00008819"/>
    </source>
</evidence>
<feature type="binding site" evidence="7 10">
    <location>
        <position position="120"/>
    </location>
    <ligand>
        <name>substrate</name>
    </ligand>
</feature>
<evidence type="ECO:0000256" key="1">
    <source>
        <dbReference type="ARBA" id="ARBA00004798"/>
    </source>
</evidence>
<feature type="binding site" evidence="7 11">
    <location>
        <position position="434"/>
    </location>
    <ligand>
        <name>Mn(2+)</name>
        <dbReference type="ChEBI" id="CHEBI:29035"/>
        <label>2</label>
    </ligand>
</feature>
<dbReference type="SUPFAM" id="SSF64158">
    <property type="entry name" value="2,3-Bisphosphoglycerate-independent phosphoglycerate mutase, substrate-binding domain"/>
    <property type="match status" value="1"/>
</dbReference>
<feature type="binding site" evidence="7 11">
    <location>
        <position position="393"/>
    </location>
    <ligand>
        <name>Mn(2+)</name>
        <dbReference type="ChEBI" id="CHEBI:29035"/>
        <label>1</label>
    </ligand>
</feature>
<keyword evidence="15" id="KW-1185">Reference proteome</keyword>
<dbReference type="Proteomes" id="UP001597085">
    <property type="component" value="Unassembled WGS sequence"/>
</dbReference>
<name>A0ABD6CJS3_9EURY</name>
<dbReference type="SUPFAM" id="SSF53649">
    <property type="entry name" value="Alkaline phosphatase-like"/>
    <property type="match status" value="1"/>
</dbReference>
<reference evidence="14 15" key="1">
    <citation type="journal article" date="2019" name="Int. J. Syst. Evol. Microbiol.">
        <title>The Global Catalogue of Microorganisms (GCM) 10K type strain sequencing project: providing services to taxonomists for standard genome sequencing and annotation.</title>
        <authorList>
            <consortium name="The Broad Institute Genomics Platform"/>
            <consortium name="The Broad Institute Genome Sequencing Center for Infectious Disease"/>
            <person name="Wu L."/>
            <person name="Ma J."/>
        </authorList>
    </citation>
    <scope>NUCLEOTIDE SEQUENCE [LARGE SCALE GENOMIC DNA]</scope>
    <source>
        <strain evidence="14 15">CGMCC 1.12121</strain>
    </source>
</reference>